<organism evidence="1 2">
    <name type="scientific">Enterobacter roggenkampii</name>
    <dbReference type="NCBI Taxonomy" id="1812935"/>
    <lineage>
        <taxon>Bacteria</taxon>
        <taxon>Pseudomonadati</taxon>
        <taxon>Pseudomonadota</taxon>
        <taxon>Gammaproteobacteria</taxon>
        <taxon>Enterobacterales</taxon>
        <taxon>Enterobacteriaceae</taxon>
        <taxon>Enterobacter</taxon>
        <taxon>Enterobacter cloacae complex</taxon>
    </lineage>
</organism>
<dbReference type="PANTHER" id="PTHR34413">
    <property type="entry name" value="PROPHAGE TAIL FIBER ASSEMBLY PROTEIN HOMOLOG TFAE-RELATED-RELATED"/>
    <property type="match status" value="1"/>
</dbReference>
<dbReference type="AlphaFoldDB" id="A0AAU9BFW8"/>
<protein>
    <submittedName>
        <fullName evidence="1">Prophage tail fiber assembly protein homolog TfaE</fullName>
    </submittedName>
</protein>
<accession>A0AAU9BFW8</accession>
<name>A0AAU9BFW8_9ENTR</name>
<dbReference type="PANTHER" id="PTHR34413:SF2">
    <property type="entry name" value="PROPHAGE TAIL FIBER ASSEMBLY PROTEIN HOMOLOG TFAE-RELATED"/>
    <property type="match status" value="1"/>
</dbReference>
<reference evidence="1" key="1">
    <citation type="journal article" date="2020" name="J Glob Antimicrob Resist">
        <title>Genomic characterization of clinical Enterobacter roggenkampii co-harboring blaIMP-1- and blaGES-5-encoding IncP6 and mcr-9-encoding IncHI2 plasmids isolated in Japan.</title>
        <authorList>
            <person name="Umeda K."/>
            <person name="Nakamura H."/>
            <person name="Fukuda A."/>
            <person name="Matsumoto Y."/>
            <person name="Motooka D."/>
            <person name="Nakamura S."/>
            <person name="Yasui Y."/>
            <person name="Yoshida H."/>
            <person name="Kawahara R."/>
        </authorList>
    </citation>
    <scope>NUCLEOTIDE SEQUENCE</scope>
    <source>
        <strain evidence="1">OIPH-N260</strain>
    </source>
</reference>
<dbReference type="EMBL" id="AP023447">
    <property type="protein sequence ID" value="BCL41213.1"/>
    <property type="molecule type" value="Genomic_DNA"/>
</dbReference>
<dbReference type="Pfam" id="PF02413">
    <property type="entry name" value="Caudo_TAP"/>
    <property type="match status" value="1"/>
</dbReference>
<evidence type="ECO:0000313" key="1">
    <source>
        <dbReference type="EMBL" id="BCL41213.1"/>
    </source>
</evidence>
<evidence type="ECO:0000313" key="2">
    <source>
        <dbReference type="Proteomes" id="UP000595858"/>
    </source>
</evidence>
<gene>
    <name evidence="1" type="primary">tfaE_1</name>
    <name evidence="1" type="ORF">OIPHN260_07150</name>
</gene>
<sequence>MMAKAELDNNFIATADGDVTVYNYTSETREYLSSSIEYLAIGVGIPANSCIDVPGEARAGYAICRTQDLTAWEYIPDHRGKTVYSIHSGAAIVVSGLGDYPEDSTQLAPGTPYDIWNGTAWMTDNDKKHAADVEAAEQRKAALTEDAKATISLWQTELQLGVIGDKDKASLINWLTYIRELQALDTNVAPDISWPVPPA</sequence>
<proteinExistence type="predicted"/>
<dbReference type="InterPro" id="IPR051220">
    <property type="entry name" value="TFA_Chaperone"/>
</dbReference>
<dbReference type="Proteomes" id="UP000595858">
    <property type="component" value="Chromosome"/>
</dbReference>
<dbReference type="InterPro" id="IPR003458">
    <property type="entry name" value="Phage_T4_Gp38_tail_assem"/>
</dbReference>